<dbReference type="PANTHER" id="PTHR10772:SF58">
    <property type="entry name" value="CO-CHAPERONIN GROES"/>
    <property type="match status" value="1"/>
</dbReference>
<dbReference type="SUPFAM" id="SSF50129">
    <property type="entry name" value="GroES-like"/>
    <property type="match status" value="1"/>
</dbReference>
<dbReference type="CDD" id="cd00320">
    <property type="entry name" value="cpn10"/>
    <property type="match status" value="1"/>
</dbReference>
<protein>
    <submittedName>
        <fullName evidence="3">Co-chaperonin GroES</fullName>
    </submittedName>
</protein>
<dbReference type="InterPro" id="IPR018369">
    <property type="entry name" value="Chaprnonin_Cpn10_CS"/>
</dbReference>
<name>A0A221S465_9VIRU</name>
<dbReference type="InterPro" id="IPR037124">
    <property type="entry name" value="Chaperonin_GroES_sf"/>
</dbReference>
<sequence length="108" mass="12183">MKQLVPLNDRIVVKPIEAEEQMYGNIIIADMGKERPEMGEVIAVGPGRMSEFGKFMPVNVNVGDVVLLPKIGTLRVEFDGEEYYIGQAKEILCVVREMYNAEDDHELI</sequence>
<keyword evidence="2" id="KW-0143">Chaperone</keyword>
<dbReference type="PRINTS" id="PR00297">
    <property type="entry name" value="CHAPERONIN10"/>
</dbReference>
<dbReference type="PANTHER" id="PTHR10772">
    <property type="entry name" value="10 KDA HEAT SHOCK PROTEIN"/>
    <property type="match status" value="1"/>
</dbReference>
<dbReference type="GO" id="GO:0051087">
    <property type="term" value="F:protein-folding chaperone binding"/>
    <property type="evidence" value="ECO:0007669"/>
    <property type="project" value="TreeGrafter"/>
</dbReference>
<evidence type="ECO:0000256" key="2">
    <source>
        <dbReference type="ARBA" id="ARBA00023186"/>
    </source>
</evidence>
<dbReference type="GO" id="GO:0005524">
    <property type="term" value="F:ATP binding"/>
    <property type="evidence" value="ECO:0007669"/>
    <property type="project" value="InterPro"/>
</dbReference>
<dbReference type="PROSITE" id="PS00681">
    <property type="entry name" value="CHAPERONINS_CPN10"/>
    <property type="match status" value="1"/>
</dbReference>
<dbReference type="FunFam" id="2.30.33.40:FF:000001">
    <property type="entry name" value="10 kDa chaperonin"/>
    <property type="match status" value="1"/>
</dbReference>
<dbReference type="InterPro" id="IPR020818">
    <property type="entry name" value="Chaperonin_GroES"/>
</dbReference>
<evidence type="ECO:0000256" key="1">
    <source>
        <dbReference type="ARBA" id="ARBA00006975"/>
    </source>
</evidence>
<dbReference type="EMBL" id="KU971145">
    <property type="protein sequence ID" value="ASN63739.1"/>
    <property type="molecule type" value="Genomic_DNA"/>
</dbReference>
<dbReference type="Pfam" id="PF00166">
    <property type="entry name" value="Cpn10"/>
    <property type="match status" value="1"/>
</dbReference>
<organism evidence="3">
    <name type="scientific">uncultured virus</name>
    <dbReference type="NCBI Taxonomy" id="340016"/>
    <lineage>
        <taxon>Viruses</taxon>
        <taxon>environmental samples</taxon>
    </lineage>
</organism>
<accession>A0A221S465</accession>
<dbReference type="GO" id="GO:0046872">
    <property type="term" value="F:metal ion binding"/>
    <property type="evidence" value="ECO:0007669"/>
    <property type="project" value="TreeGrafter"/>
</dbReference>
<dbReference type="SMART" id="SM00883">
    <property type="entry name" value="Cpn10"/>
    <property type="match status" value="1"/>
</dbReference>
<dbReference type="InterPro" id="IPR011032">
    <property type="entry name" value="GroES-like_sf"/>
</dbReference>
<dbReference type="GO" id="GO:0044183">
    <property type="term" value="F:protein folding chaperone"/>
    <property type="evidence" value="ECO:0007669"/>
    <property type="project" value="InterPro"/>
</dbReference>
<dbReference type="HAMAP" id="MF_00580">
    <property type="entry name" value="CH10"/>
    <property type="match status" value="1"/>
</dbReference>
<gene>
    <name evidence="3" type="primary">groES</name>
</gene>
<comment type="similarity">
    <text evidence="1">Belongs to the GroES chaperonin family.</text>
</comment>
<dbReference type="Gene3D" id="2.30.33.40">
    <property type="entry name" value="GroES chaperonin"/>
    <property type="match status" value="1"/>
</dbReference>
<reference evidence="3" key="1">
    <citation type="submission" date="2016-03" db="EMBL/GenBank/DDBJ databases">
        <title>Novel chaperonins are prevalent in the virioplankton and link to viral biology and ecology.</title>
        <authorList>
            <person name="Marine R.L."/>
            <person name="Nasko D.J."/>
            <person name="Polson S.W."/>
            <person name="Wommack K.E."/>
        </authorList>
    </citation>
    <scope>NUCLEOTIDE SEQUENCE</scope>
</reference>
<proteinExistence type="inferred from homology"/>
<dbReference type="GO" id="GO:0051082">
    <property type="term" value="F:unfolded protein binding"/>
    <property type="evidence" value="ECO:0007669"/>
    <property type="project" value="TreeGrafter"/>
</dbReference>
<evidence type="ECO:0000313" key="3">
    <source>
        <dbReference type="EMBL" id="ASN63739.1"/>
    </source>
</evidence>